<reference evidence="2" key="1">
    <citation type="submission" date="2020-04" db="EMBL/GenBank/DDBJ databases">
        <authorList>
            <person name="Alioto T."/>
            <person name="Alioto T."/>
            <person name="Gomez Garrido J."/>
        </authorList>
    </citation>
    <scope>NUCLEOTIDE SEQUENCE</scope>
    <source>
        <strain evidence="2">A484AB</strain>
    </source>
</reference>
<sequence>MSESTSKSTEPKDDRTQGTSGNSDRVPKKGIALIGDSIIKNISPVKLSKRKVYKFTYPGTNDVPVESIDEYVGNMEKLITTAKQKFPNSKIGISGLTLRQDSDLI</sequence>
<dbReference type="Proteomes" id="UP001152795">
    <property type="component" value="Unassembled WGS sequence"/>
</dbReference>
<comment type="caution">
    <text evidence="2">The sequence shown here is derived from an EMBL/GenBank/DDBJ whole genome shotgun (WGS) entry which is preliminary data.</text>
</comment>
<accession>A0A7D9LU52</accession>
<organism evidence="2 3">
    <name type="scientific">Paramuricea clavata</name>
    <name type="common">Red gorgonian</name>
    <name type="synonym">Violescent sea-whip</name>
    <dbReference type="NCBI Taxonomy" id="317549"/>
    <lineage>
        <taxon>Eukaryota</taxon>
        <taxon>Metazoa</taxon>
        <taxon>Cnidaria</taxon>
        <taxon>Anthozoa</taxon>
        <taxon>Octocorallia</taxon>
        <taxon>Malacalcyonacea</taxon>
        <taxon>Plexauridae</taxon>
        <taxon>Paramuricea</taxon>
    </lineage>
</organism>
<dbReference type="SUPFAM" id="SSF52266">
    <property type="entry name" value="SGNH hydrolase"/>
    <property type="match status" value="1"/>
</dbReference>
<feature type="region of interest" description="Disordered" evidence="1">
    <location>
        <begin position="1"/>
        <end position="28"/>
    </location>
</feature>
<name>A0A7D9LU52_PARCT</name>
<keyword evidence="3" id="KW-1185">Reference proteome</keyword>
<dbReference type="AlphaFoldDB" id="A0A7D9LU52"/>
<evidence type="ECO:0000313" key="3">
    <source>
        <dbReference type="Proteomes" id="UP001152795"/>
    </source>
</evidence>
<evidence type="ECO:0000313" key="2">
    <source>
        <dbReference type="EMBL" id="CAB4039519.1"/>
    </source>
</evidence>
<gene>
    <name evidence="2" type="ORF">PACLA_8A019772</name>
</gene>
<dbReference type="EMBL" id="CACRXK020025501">
    <property type="protein sequence ID" value="CAB4039519.1"/>
    <property type="molecule type" value="Genomic_DNA"/>
</dbReference>
<protein>
    <submittedName>
        <fullName evidence="2">Uncharacterized protein</fullName>
    </submittedName>
</protein>
<dbReference type="OrthoDB" id="10056446at2759"/>
<proteinExistence type="predicted"/>
<evidence type="ECO:0000256" key="1">
    <source>
        <dbReference type="SAM" id="MobiDB-lite"/>
    </source>
</evidence>